<accession>A0A2S0VW19</accession>
<organism evidence="3 4">
    <name type="scientific">Saccharobesus litoralis</name>
    <dbReference type="NCBI Taxonomy" id="2172099"/>
    <lineage>
        <taxon>Bacteria</taxon>
        <taxon>Pseudomonadati</taxon>
        <taxon>Pseudomonadota</taxon>
        <taxon>Gammaproteobacteria</taxon>
        <taxon>Alteromonadales</taxon>
        <taxon>Alteromonadaceae</taxon>
        <taxon>Saccharobesus</taxon>
    </lineage>
</organism>
<dbReference type="AlphaFoldDB" id="A0A2S0VW19"/>
<dbReference type="OrthoDB" id="6192037at2"/>
<gene>
    <name evidence="3" type="ORF">C2869_19285</name>
</gene>
<proteinExistence type="predicted"/>
<dbReference type="KEGG" id="cate:C2869_19285"/>
<dbReference type="GO" id="GO:0000209">
    <property type="term" value="P:protein polyubiquitination"/>
    <property type="evidence" value="ECO:0007669"/>
    <property type="project" value="TreeGrafter"/>
</dbReference>
<dbReference type="Gene3D" id="2.130.10.10">
    <property type="entry name" value="YVTN repeat-like/Quinoprotein amine dehydrogenase"/>
    <property type="match status" value="2"/>
</dbReference>
<evidence type="ECO:0000256" key="1">
    <source>
        <dbReference type="ARBA" id="ARBA00022786"/>
    </source>
</evidence>
<keyword evidence="1" id="KW-0833">Ubl conjugation pathway</keyword>
<dbReference type="Pfam" id="PF00400">
    <property type="entry name" value="WD40"/>
    <property type="match status" value="1"/>
</dbReference>
<dbReference type="EMBL" id="CP026604">
    <property type="protein sequence ID" value="AWB68417.1"/>
    <property type="molecule type" value="Genomic_DNA"/>
</dbReference>
<dbReference type="InterPro" id="IPR036322">
    <property type="entry name" value="WD40_repeat_dom_sf"/>
</dbReference>
<dbReference type="InterPro" id="IPR051983">
    <property type="entry name" value="WSB_SOCS-box_domain"/>
</dbReference>
<evidence type="ECO:0000313" key="3">
    <source>
        <dbReference type="EMBL" id="AWB68417.1"/>
    </source>
</evidence>
<dbReference type="PROSITE" id="PS50294">
    <property type="entry name" value="WD_REPEATS_REGION"/>
    <property type="match status" value="1"/>
</dbReference>
<evidence type="ECO:0000256" key="2">
    <source>
        <dbReference type="PROSITE-ProRule" id="PRU00221"/>
    </source>
</evidence>
<dbReference type="PROSITE" id="PS50082">
    <property type="entry name" value="WD_REPEATS_2"/>
    <property type="match status" value="1"/>
</dbReference>
<sequence>MSACSPPADQAKQQWTLSQTNLIESQLSQDGQLLLTSEIGTGATLWDTNQRQPLYIWTHSKKERHHIYIAEISANNAISVTASRQQIAVWDNKTGHNLALWQVSNSLIRDIAVSHNGNVIAYALENGQVVVINRLTNRQLTFTGHQASVNSIAMSADGQFIFSGGSDYLAYFWRTQDGHILSRFVHPHRVVKVALNHNASIAFSADSKGTATLWQPASGKKNVQLQSSQHQPLYTDAVFSNTDPHLLTATTSRNLDIWQVNSGKNLKSLLVTPKAKAKPPSAVIYSARFMAKPRHVQSASSAAIIEDWMY</sequence>
<reference evidence="3 4" key="1">
    <citation type="submission" date="2018-01" db="EMBL/GenBank/DDBJ databases">
        <title>Genome sequence of a Cantenovulum-like bacteria.</title>
        <authorList>
            <person name="Tan W.R."/>
            <person name="Lau N.-S."/>
            <person name="Go F."/>
            <person name="Amirul A.-A.A."/>
        </authorList>
    </citation>
    <scope>NUCLEOTIDE SEQUENCE [LARGE SCALE GENOMIC DNA]</scope>
    <source>
        <strain evidence="3 4">CCB-QB4</strain>
    </source>
</reference>
<evidence type="ECO:0000313" key="4">
    <source>
        <dbReference type="Proteomes" id="UP000244441"/>
    </source>
</evidence>
<dbReference type="PANTHER" id="PTHR15622:SF2">
    <property type="entry name" value="U4_U6 SMALL NUCLEAR RIBONUCLEOPROTEIN PRP4"/>
    <property type="match status" value="1"/>
</dbReference>
<keyword evidence="2" id="KW-0853">WD repeat</keyword>
<dbReference type="PANTHER" id="PTHR15622">
    <property type="entry name" value="WD40 REPEAT PROTEIN"/>
    <property type="match status" value="1"/>
</dbReference>
<dbReference type="RefSeq" id="WP_108604476.1">
    <property type="nucleotide sequence ID" value="NZ_CP026604.1"/>
</dbReference>
<name>A0A2S0VW19_9ALTE</name>
<dbReference type="SUPFAM" id="SSF50978">
    <property type="entry name" value="WD40 repeat-like"/>
    <property type="match status" value="1"/>
</dbReference>
<feature type="repeat" description="WD" evidence="2">
    <location>
        <begin position="142"/>
        <end position="183"/>
    </location>
</feature>
<dbReference type="Proteomes" id="UP000244441">
    <property type="component" value="Chromosome"/>
</dbReference>
<keyword evidence="4" id="KW-1185">Reference proteome</keyword>
<dbReference type="SMART" id="SM00320">
    <property type="entry name" value="WD40"/>
    <property type="match status" value="5"/>
</dbReference>
<protein>
    <submittedName>
        <fullName evidence="3">Uncharacterized protein</fullName>
    </submittedName>
</protein>
<dbReference type="InterPro" id="IPR001680">
    <property type="entry name" value="WD40_rpt"/>
</dbReference>
<dbReference type="InterPro" id="IPR015943">
    <property type="entry name" value="WD40/YVTN_repeat-like_dom_sf"/>
</dbReference>